<proteinExistence type="predicted"/>
<accession>A0A2G1BP25</accession>
<gene>
    <name evidence="1" type="ORF">CSC81_18835</name>
</gene>
<dbReference type="RefSeq" id="WP_141554294.1">
    <property type="nucleotide sequence ID" value="NZ_PDUU01001116.1"/>
</dbReference>
<protein>
    <submittedName>
        <fullName evidence="1">Peroxide stress protein YaaA</fullName>
    </submittedName>
</protein>
<evidence type="ECO:0000313" key="1">
    <source>
        <dbReference type="EMBL" id="PHN95758.1"/>
    </source>
</evidence>
<name>A0A2G1BP25_9FLAO</name>
<reference evidence="1 2" key="1">
    <citation type="journal article" date="2016" name="Nat. Commun.">
        <title>Microbial interactions lead to rapid micro-scale successions on model marine particles.</title>
        <authorList>
            <person name="Datta M.S."/>
            <person name="Sliwerska E."/>
            <person name="Gore J."/>
            <person name="Polz M.F."/>
            <person name="Cordero O.X."/>
        </authorList>
    </citation>
    <scope>NUCLEOTIDE SEQUENCE [LARGE SCALE GENOMIC DNA]</scope>
    <source>
        <strain evidence="1 2">4G03</strain>
    </source>
</reference>
<comment type="caution">
    <text evidence="1">The sequence shown here is derived from an EMBL/GenBank/DDBJ whole genome shotgun (WGS) entry which is preliminary data.</text>
</comment>
<feature type="non-terminal residue" evidence="1">
    <location>
        <position position="43"/>
    </location>
</feature>
<organism evidence="1 2">
    <name type="scientific">Tenacibaculum discolor</name>
    <dbReference type="NCBI Taxonomy" id="361581"/>
    <lineage>
        <taxon>Bacteria</taxon>
        <taxon>Pseudomonadati</taxon>
        <taxon>Bacteroidota</taxon>
        <taxon>Flavobacteriia</taxon>
        <taxon>Flavobacteriales</taxon>
        <taxon>Flavobacteriaceae</taxon>
        <taxon>Tenacibaculum</taxon>
    </lineage>
</organism>
<dbReference type="Pfam" id="PF03883">
    <property type="entry name" value="H2O2_YaaD"/>
    <property type="match status" value="1"/>
</dbReference>
<dbReference type="EMBL" id="PDUU01001116">
    <property type="protein sequence ID" value="PHN95758.1"/>
    <property type="molecule type" value="Genomic_DNA"/>
</dbReference>
<dbReference type="AlphaFoldDB" id="A0A2G1BP25"/>
<evidence type="ECO:0000313" key="2">
    <source>
        <dbReference type="Proteomes" id="UP000222163"/>
    </source>
</evidence>
<sequence length="43" mass="4742">MLILLSPAKSLDYDTAPTTDKHTLPQFAKEAAALIEVLRPYTP</sequence>
<dbReference type="InterPro" id="IPR005583">
    <property type="entry name" value="YaaA"/>
</dbReference>
<dbReference type="Proteomes" id="UP000222163">
    <property type="component" value="Unassembled WGS sequence"/>
</dbReference>